<dbReference type="GO" id="GO:0005737">
    <property type="term" value="C:cytoplasm"/>
    <property type="evidence" value="ECO:0007669"/>
    <property type="project" value="UniProtKB-SubCell"/>
</dbReference>
<evidence type="ECO:0000256" key="10">
    <source>
        <dbReference type="ARBA" id="ARBA00066503"/>
    </source>
</evidence>
<dbReference type="NCBIfam" id="TIGR00113">
    <property type="entry name" value="queA"/>
    <property type="match status" value="1"/>
</dbReference>
<dbReference type="HOGENOM" id="CLU_039110_1_1_0"/>
<dbReference type="Proteomes" id="UP000001505">
    <property type="component" value="Chromosome"/>
</dbReference>
<dbReference type="FunFam" id="3.40.1780.10:FF:000001">
    <property type="entry name" value="S-adenosylmethionine:tRNA ribosyltransferase-isomerase"/>
    <property type="match status" value="1"/>
</dbReference>
<dbReference type="GO" id="GO:0051075">
    <property type="term" value="F:S-adenosylmethionine:tRNA ribosyltransferase-isomerase activity"/>
    <property type="evidence" value="ECO:0007669"/>
    <property type="project" value="UniProtKB-EC"/>
</dbReference>
<dbReference type="Gene3D" id="3.40.1780.10">
    <property type="entry name" value="QueA-like"/>
    <property type="match status" value="1"/>
</dbReference>
<comment type="pathway">
    <text evidence="2 13">tRNA modification; tRNA-queuosine biosynthesis.</text>
</comment>
<dbReference type="PANTHER" id="PTHR30307:SF0">
    <property type="entry name" value="S-ADENOSYLMETHIONINE:TRNA RIBOSYLTRANSFERASE-ISOMERASE"/>
    <property type="match status" value="1"/>
</dbReference>
<evidence type="ECO:0000256" key="5">
    <source>
        <dbReference type="ARBA" id="ARBA00022679"/>
    </source>
</evidence>
<evidence type="ECO:0000256" key="7">
    <source>
        <dbReference type="ARBA" id="ARBA00022785"/>
    </source>
</evidence>
<comment type="function">
    <text evidence="13">Transfers and isomerizes the ribose moiety from AdoMet to the 7-aminomethyl group of 7-deazaguanine (preQ1-tRNA) to give epoxyqueuosine (oQ-tRNA).</text>
</comment>
<dbReference type="eggNOG" id="COG0809">
    <property type="taxonomic scope" value="Bacteria"/>
</dbReference>
<protein>
    <recommendedName>
        <fullName evidence="11 13">S-adenosylmethionine:tRNA ribosyltransferase-isomerase</fullName>
        <ecNumber evidence="10 13">2.4.99.17</ecNumber>
    </recommendedName>
    <alternativeName>
        <fullName evidence="12 13">Queuosine biosynthesis protein QueA</fullName>
    </alternativeName>
</protein>
<dbReference type="InterPro" id="IPR042118">
    <property type="entry name" value="QueA_dom1"/>
</dbReference>
<accession>D6YW17</accession>
<dbReference type="FunFam" id="2.40.10.240:FF:000002">
    <property type="entry name" value="S-adenosylmethionine:tRNA ribosyltransferase-isomerase"/>
    <property type="match status" value="1"/>
</dbReference>
<dbReference type="InterPro" id="IPR003699">
    <property type="entry name" value="QueA"/>
</dbReference>
<dbReference type="NCBIfam" id="NF001140">
    <property type="entry name" value="PRK00147.1"/>
    <property type="match status" value="1"/>
</dbReference>
<dbReference type="RefSeq" id="WP_013182042.1">
    <property type="nucleotide sequence ID" value="NC_014225.1"/>
</dbReference>
<dbReference type="InterPro" id="IPR036100">
    <property type="entry name" value="QueA_sf"/>
</dbReference>
<gene>
    <name evidence="13 14" type="primary">queA</name>
    <name evidence="14" type="ordered locus">wcw_0968</name>
</gene>
<keyword evidence="7 13" id="KW-0671">Queuosine biosynthesis</keyword>
<dbReference type="STRING" id="716544.wcw_0968"/>
<evidence type="ECO:0000256" key="1">
    <source>
        <dbReference type="ARBA" id="ARBA00004496"/>
    </source>
</evidence>
<dbReference type="UniPathway" id="UPA00392"/>
<dbReference type="GO" id="GO:0008616">
    <property type="term" value="P:tRNA queuosine(34) biosynthetic process"/>
    <property type="evidence" value="ECO:0007669"/>
    <property type="project" value="UniProtKB-UniRule"/>
</dbReference>
<dbReference type="EMBL" id="CP001928">
    <property type="protein sequence ID" value="ADI38328.1"/>
    <property type="molecule type" value="Genomic_DNA"/>
</dbReference>
<dbReference type="AlphaFoldDB" id="D6YW17"/>
<sequence>MLDKLESYQFDLPEDLIAKVPVTPRDHSRLMVIDRSSGKIEEIPFYELPQFLGDGDRIVFNNTKVIPARLIGRKETGGQVELLLLEEKTEGVWLTMARPARKLKKGTKVIVSDRLCAEMIEELDEGMRLVRFDYEGLFWEVLAAHGEMPLPPYLQRDELPKLDRERYQTIYAKHAGAVAAPTAGLHFTKTLLEELTEKGVDIVEITLHVGLGTFRPVTAKTITEHKMHEERYWITQEAASRLNRPAKREICVGTTCCRALESAVNEQGNVFSGEGRTDIFIRPGYQFKKVTSLLTNFHLPGSTLMMLVSAFAGYDLTMNAYKKAVLDKFRFFSYGDAMLIL</sequence>
<reference evidence="14 15" key="1">
    <citation type="journal article" date="2010" name="PLoS ONE">
        <title>The Waddlia genome: a window into chlamydial biology.</title>
        <authorList>
            <person name="Bertelli C."/>
            <person name="Collyn F."/>
            <person name="Croxatto A."/>
            <person name="Ruckert C."/>
            <person name="Polkinghorne A."/>
            <person name="Kebbi-Beghdadi C."/>
            <person name="Goesmann A."/>
            <person name="Vaughan L."/>
            <person name="Greub G."/>
        </authorList>
    </citation>
    <scope>NUCLEOTIDE SEQUENCE [LARGE SCALE GENOMIC DNA]</scope>
    <source>
        <strain evidence="15">ATCC VR-1470 / WSU 86-1044</strain>
    </source>
</reference>
<evidence type="ECO:0000313" key="14">
    <source>
        <dbReference type="EMBL" id="ADI38328.1"/>
    </source>
</evidence>
<dbReference type="Gene3D" id="2.40.10.240">
    <property type="entry name" value="QueA-like"/>
    <property type="match status" value="1"/>
</dbReference>
<evidence type="ECO:0000256" key="9">
    <source>
        <dbReference type="ARBA" id="ARBA00061210"/>
    </source>
</evidence>
<keyword evidence="4 13" id="KW-0963">Cytoplasm</keyword>
<dbReference type="InterPro" id="IPR042119">
    <property type="entry name" value="QueA_dom2"/>
</dbReference>
<evidence type="ECO:0000256" key="12">
    <source>
        <dbReference type="ARBA" id="ARBA00076160"/>
    </source>
</evidence>
<dbReference type="OrthoDB" id="9805933at2"/>
<dbReference type="KEGG" id="wch:wcw_0968"/>
<evidence type="ECO:0000313" key="15">
    <source>
        <dbReference type="Proteomes" id="UP000001505"/>
    </source>
</evidence>
<dbReference type="HAMAP" id="MF_00113">
    <property type="entry name" value="QueA"/>
    <property type="match status" value="1"/>
</dbReference>
<evidence type="ECO:0000256" key="8">
    <source>
        <dbReference type="ARBA" id="ARBA00052751"/>
    </source>
</evidence>
<keyword evidence="5 13" id="KW-0808">Transferase</keyword>
<comment type="subcellular location">
    <subcellularLocation>
        <location evidence="1 13">Cytoplasm</location>
    </subcellularLocation>
</comment>
<evidence type="ECO:0000256" key="6">
    <source>
        <dbReference type="ARBA" id="ARBA00022691"/>
    </source>
</evidence>
<evidence type="ECO:0000256" key="13">
    <source>
        <dbReference type="HAMAP-Rule" id="MF_00113"/>
    </source>
</evidence>
<dbReference type="Pfam" id="PF02547">
    <property type="entry name" value="Queuosine_synth"/>
    <property type="match status" value="1"/>
</dbReference>
<keyword evidence="15" id="KW-1185">Reference proteome</keyword>
<keyword evidence="14" id="KW-0413">Isomerase</keyword>
<evidence type="ECO:0000256" key="4">
    <source>
        <dbReference type="ARBA" id="ARBA00022490"/>
    </source>
</evidence>
<dbReference type="SUPFAM" id="SSF111337">
    <property type="entry name" value="QueA-like"/>
    <property type="match status" value="1"/>
</dbReference>
<proteinExistence type="inferred from homology"/>
<evidence type="ECO:0000256" key="2">
    <source>
        <dbReference type="ARBA" id="ARBA00004691"/>
    </source>
</evidence>
<dbReference type="PANTHER" id="PTHR30307">
    <property type="entry name" value="S-ADENOSYLMETHIONINE:TRNA RIBOSYLTRANSFERASE-ISOMERASE"/>
    <property type="match status" value="1"/>
</dbReference>
<comment type="catalytic activity">
    <reaction evidence="8 13">
        <text>7-aminomethyl-7-carbaguanosine(34) in tRNA + S-adenosyl-L-methionine = epoxyqueuosine(34) in tRNA + adenine + L-methionine + 2 H(+)</text>
        <dbReference type="Rhea" id="RHEA:32155"/>
        <dbReference type="Rhea" id="RHEA-COMP:10342"/>
        <dbReference type="Rhea" id="RHEA-COMP:18582"/>
        <dbReference type="ChEBI" id="CHEBI:15378"/>
        <dbReference type="ChEBI" id="CHEBI:16708"/>
        <dbReference type="ChEBI" id="CHEBI:57844"/>
        <dbReference type="ChEBI" id="CHEBI:59789"/>
        <dbReference type="ChEBI" id="CHEBI:82833"/>
        <dbReference type="ChEBI" id="CHEBI:194443"/>
        <dbReference type="EC" id="2.4.99.17"/>
    </reaction>
</comment>
<evidence type="ECO:0000256" key="11">
    <source>
        <dbReference type="ARBA" id="ARBA00069325"/>
    </source>
</evidence>
<organism evidence="14 15">
    <name type="scientific">Waddlia chondrophila (strain ATCC VR-1470 / WSU 86-1044)</name>
    <dbReference type="NCBI Taxonomy" id="716544"/>
    <lineage>
        <taxon>Bacteria</taxon>
        <taxon>Pseudomonadati</taxon>
        <taxon>Chlamydiota</taxon>
        <taxon>Chlamydiia</taxon>
        <taxon>Parachlamydiales</taxon>
        <taxon>Waddliaceae</taxon>
        <taxon>Waddlia</taxon>
    </lineage>
</organism>
<evidence type="ECO:0000256" key="3">
    <source>
        <dbReference type="ARBA" id="ARBA00011245"/>
    </source>
</evidence>
<name>D6YW17_WADCW</name>
<comment type="similarity">
    <text evidence="9 13">Belongs to the QueA family.</text>
</comment>
<keyword evidence="6 13" id="KW-0949">S-adenosyl-L-methionine</keyword>
<comment type="subunit">
    <text evidence="3 13">Monomer.</text>
</comment>
<dbReference type="EC" id="2.4.99.17" evidence="10 13"/>